<feature type="chain" id="PRO_5035310146" evidence="8">
    <location>
        <begin position="23"/>
        <end position="445"/>
    </location>
</feature>
<dbReference type="Proteomes" id="UP000636949">
    <property type="component" value="Unassembled WGS sequence"/>
</dbReference>
<evidence type="ECO:0000256" key="2">
    <source>
        <dbReference type="ARBA" id="ARBA00008163"/>
    </source>
</evidence>
<evidence type="ECO:0000256" key="5">
    <source>
        <dbReference type="ARBA" id="ARBA00022729"/>
    </source>
</evidence>
<dbReference type="OrthoDB" id="19849at2"/>
<dbReference type="RefSeq" id="WP_117002182.1">
    <property type="nucleotide sequence ID" value="NZ_BMJS01000009.1"/>
</dbReference>
<reference evidence="9" key="2">
    <citation type="submission" date="2020-09" db="EMBL/GenBank/DDBJ databases">
        <authorList>
            <person name="Sun Q."/>
            <person name="Zhou Y."/>
        </authorList>
    </citation>
    <scope>NUCLEOTIDE SEQUENCE</scope>
    <source>
        <strain evidence="9">CGMCC 1.15758</strain>
    </source>
</reference>
<evidence type="ECO:0000256" key="3">
    <source>
        <dbReference type="ARBA" id="ARBA00022452"/>
    </source>
</evidence>
<evidence type="ECO:0000256" key="6">
    <source>
        <dbReference type="ARBA" id="ARBA00023136"/>
    </source>
</evidence>
<dbReference type="SUPFAM" id="SSF56935">
    <property type="entry name" value="Porins"/>
    <property type="match status" value="1"/>
</dbReference>
<keyword evidence="6" id="KW-0472">Membrane</keyword>
<comment type="subcellular location">
    <subcellularLocation>
        <location evidence="1">Cell outer membrane</location>
        <topology evidence="1">Multi-pass membrane protein</topology>
    </subcellularLocation>
</comment>
<dbReference type="Gene3D" id="2.40.160.60">
    <property type="entry name" value="Outer membrane protein transport protein (OMPP1/FadL/TodX)"/>
    <property type="match status" value="1"/>
</dbReference>
<dbReference type="PROSITE" id="PS51257">
    <property type="entry name" value="PROKAR_LIPOPROTEIN"/>
    <property type="match status" value="1"/>
</dbReference>
<dbReference type="GO" id="GO:0015483">
    <property type="term" value="F:long-chain fatty acid transporting porin activity"/>
    <property type="evidence" value="ECO:0007669"/>
    <property type="project" value="TreeGrafter"/>
</dbReference>
<evidence type="ECO:0000313" key="10">
    <source>
        <dbReference type="Proteomes" id="UP000636949"/>
    </source>
</evidence>
<keyword evidence="10" id="KW-1185">Reference proteome</keyword>
<keyword evidence="5 8" id="KW-0732">Signal</keyword>
<comment type="similarity">
    <text evidence="2">Belongs to the OmpP1/FadL family.</text>
</comment>
<dbReference type="EMBL" id="BMJS01000009">
    <property type="protein sequence ID" value="GGF95872.1"/>
    <property type="molecule type" value="Genomic_DNA"/>
</dbReference>
<organism evidence="9 10">
    <name type="scientific">Cysteiniphilum litorale</name>
    <dbReference type="NCBI Taxonomy" id="2056700"/>
    <lineage>
        <taxon>Bacteria</taxon>
        <taxon>Pseudomonadati</taxon>
        <taxon>Pseudomonadota</taxon>
        <taxon>Gammaproteobacteria</taxon>
        <taxon>Thiotrichales</taxon>
        <taxon>Fastidiosibacteraceae</taxon>
        <taxon>Cysteiniphilum</taxon>
    </lineage>
</organism>
<evidence type="ECO:0000256" key="7">
    <source>
        <dbReference type="ARBA" id="ARBA00023237"/>
    </source>
</evidence>
<feature type="signal peptide" evidence="8">
    <location>
        <begin position="1"/>
        <end position="22"/>
    </location>
</feature>
<evidence type="ECO:0000256" key="4">
    <source>
        <dbReference type="ARBA" id="ARBA00022692"/>
    </source>
</evidence>
<evidence type="ECO:0000256" key="1">
    <source>
        <dbReference type="ARBA" id="ARBA00004571"/>
    </source>
</evidence>
<evidence type="ECO:0000313" key="9">
    <source>
        <dbReference type="EMBL" id="GGF95872.1"/>
    </source>
</evidence>
<sequence length="445" mass="48351">MKKLHKLSFVAVAFAMACHAEAAGFQVNENSVYLQGMAMAGSAASPDDVSSIFNNPANLGFVKDSSVYLGGSYILPSVKMTNAQASHGVHYSAIPFADNPVSGASLQNSVVEGALVPNLYGAWRINDRLAAGVALTAPWGMTTNYDDNSVVRYAAQKTSIEVINLTPEIAFNIIPEISIAAGLQIQYASAEFSNYDGELATPTNQATNINGNGWGVGGIFGVMFHPTKATYFGLSYRTPVKMNIEGTGNQWLLPTGSTPITPGAPYNSYISDASTSFRTPGVINFGITQDITSKWQVRGTVQYTMWSTLDKLTIDTPGGYSTSSTMQLGWKNSWLFSLGTNYKITPHWSVRTGVAYDQTPTVSETRDARMPDTNRIWVTLGGTYHVNDHFSIDAVYEHIFMLNQSINVTEYTGSNANIPNIEQNKVSANYRGFADIFGLALRYKF</sequence>
<comment type="caution">
    <text evidence="9">The sequence shown here is derived from an EMBL/GenBank/DDBJ whole genome shotgun (WGS) entry which is preliminary data.</text>
</comment>
<dbReference type="Pfam" id="PF03349">
    <property type="entry name" value="Toluene_X"/>
    <property type="match status" value="1"/>
</dbReference>
<dbReference type="AlphaFoldDB" id="A0A8J2Z485"/>
<protein>
    <submittedName>
        <fullName evidence="9">Aromatic hydrocarbon degradation protein</fullName>
    </submittedName>
</protein>
<evidence type="ECO:0000256" key="8">
    <source>
        <dbReference type="SAM" id="SignalP"/>
    </source>
</evidence>
<name>A0A8J2Z485_9GAMM</name>
<dbReference type="PANTHER" id="PTHR35093:SF8">
    <property type="entry name" value="OUTER MEMBRANE PROTEIN NMB0088-RELATED"/>
    <property type="match status" value="1"/>
</dbReference>
<keyword evidence="7" id="KW-0998">Cell outer membrane</keyword>
<accession>A0A8J2Z485</accession>
<keyword evidence="4" id="KW-0812">Transmembrane</keyword>
<gene>
    <name evidence="9" type="ORF">GCM10010995_11390</name>
</gene>
<dbReference type="InterPro" id="IPR005017">
    <property type="entry name" value="OMPP1/FadL/TodX"/>
</dbReference>
<keyword evidence="3" id="KW-1134">Transmembrane beta strand</keyword>
<dbReference type="GO" id="GO:0009279">
    <property type="term" value="C:cell outer membrane"/>
    <property type="evidence" value="ECO:0007669"/>
    <property type="project" value="UniProtKB-SubCell"/>
</dbReference>
<reference evidence="9" key="1">
    <citation type="journal article" date="2014" name="Int. J. Syst. Evol. Microbiol.">
        <title>Complete genome sequence of Corynebacterium casei LMG S-19264T (=DSM 44701T), isolated from a smear-ripened cheese.</title>
        <authorList>
            <consortium name="US DOE Joint Genome Institute (JGI-PGF)"/>
            <person name="Walter F."/>
            <person name="Albersmeier A."/>
            <person name="Kalinowski J."/>
            <person name="Ruckert C."/>
        </authorList>
    </citation>
    <scope>NUCLEOTIDE SEQUENCE</scope>
    <source>
        <strain evidence="9">CGMCC 1.15758</strain>
    </source>
</reference>
<proteinExistence type="inferred from homology"/>
<dbReference type="PANTHER" id="PTHR35093">
    <property type="entry name" value="OUTER MEMBRANE PROTEIN NMB0088-RELATED"/>
    <property type="match status" value="1"/>
</dbReference>